<organism evidence="2 3">
    <name type="scientific">Penicillium daleae</name>
    <dbReference type="NCBI Taxonomy" id="63821"/>
    <lineage>
        <taxon>Eukaryota</taxon>
        <taxon>Fungi</taxon>
        <taxon>Dikarya</taxon>
        <taxon>Ascomycota</taxon>
        <taxon>Pezizomycotina</taxon>
        <taxon>Eurotiomycetes</taxon>
        <taxon>Eurotiomycetidae</taxon>
        <taxon>Eurotiales</taxon>
        <taxon>Aspergillaceae</taxon>
        <taxon>Penicillium</taxon>
    </lineage>
</organism>
<dbReference type="AlphaFoldDB" id="A0AAD6CBD2"/>
<proteinExistence type="predicted"/>
<evidence type="ECO:0000256" key="1">
    <source>
        <dbReference type="SAM" id="MobiDB-lite"/>
    </source>
</evidence>
<comment type="caution">
    <text evidence="2">The sequence shown here is derived from an EMBL/GenBank/DDBJ whole genome shotgun (WGS) entry which is preliminary data.</text>
</comment>
<evidence type="ECO:0000313" key="3">
    <source>
        <dbReference type="Proteomes" id="UP001213681"/>
    </source>
</evidence>
<sequence length="233" mass="26761">MEGQASKTVPCYDDSPPQYDLSQLSHDVLTSVIENEHTCRSLIRRIDDIRTGILDIIENEIKKIEAGKDYIQMEEFHLKMGRVCAEASHLYFELANAYKERTFQDTDIDAAISKLSDSELDRAYASAKRDPSRQMQHEVLPKEHERGGECQDRDSRHNSHHFSTMKHREQFSECTSNSPCSCDRFFDLSAKVDKLNEKLSENIPFPKPAKISKVTDAAAAKPPRSFWKRILKL</sequence>
<feature type="region of interest" description="Disordered" evidence="1">
    <location>
        <begin position="126"/>
        <end position="159"/>
    </location>
</feature>
<keyword evidence="3" id="KW-1185">Reference proteome</keyword>
<gene>
    <name evidence="2" type="ORF">N7458_001554</name>
</gene>
<dbReference type="EMBL" id="JAPVEA010000002">
    <property type="protein sequence ID" value="KAJ5460002.1"/>
    <property type="molecule type" value="Genomic_DNA"/>
</dbReference>
<dbReference type="Proteomes" id="UP001213681">
    <property type="component" value="Unassembled WGS sequence"/>
</dbReference>
<dbReference type="RefSeq" id="XP_056769044.1">
    <property type="nucleotide sequence ID" value="XM_056904937.1"/>
</dbReference>
<reference evidence="2" key="1">
    <citation type="submission" date="2022-12" db="EMBL/GenBank/DDBJ databases">
        <authorList>
            <person name="Petersen C."/>
        </authorList>
    </citation>
    <scope>NUCLEOTIDE SEQUENCE</scope>
    <source>
        <strain evidence="2">IBT 16125</strain>
    </source>
</reference>
<evidence type="ECO:0000313" key="2">
    <source>
        <dbReference type="EMBL" id="KAJ5460002.1"/>
    </source>
</evidence>
<name>A0AAD6CBD2_9EURO</name>
<dbReference type="GeneID" id="81595180"/>
<reference evidence="2" key="2">
    <citation type="journal article" date="2023" name="IMA Fungus">
        <title>Comparative genomic study of the Penicillium genus elucidates a diverse pangenome and 15 lateral gene transfer events.</title>
        <authorList>
            <person name="Petersen C."/>
            <person name="Sorensen T."/>
            <person name="Nielsen M.R."/>
            <person name="Sondergaard T.E."/>
            <person name="Sorensen J.L."/>
            <person name="Fitzpatrick D.A."/>
            <person name="Frisvad J.C."/>
            <person name="Nielsen K.L."/>
        </authorList>
    </citation>
    <scope>NUCLEOTIDE SEQUENCE</scope>
    <source>
        <strain evidence="2">IBT 16125</strain>
    </source>
</reference>
<protein>
    <submittedName>
        <fullName evidence="2">Uncharacterized protein</fullName>
    </submittedName>
</protein>
<accession>A0AAD6CBD2</accession>
<feature type="compositionally biased region" description="Basic and acidic residues" evidence="1">
    <location>
        <begin position="126"/>
        <end position="157"/>
    </location>
</feature>